<dbReference type="Proteomes" id="UP000324897">
    <property type="component" value="Chromosome 2"/>
</dbReference>
<accession>A0A5J9UUZ0</accession>
<dbReference type="Pfam" id="PF03478">
    <property type="entry name" value="Beta-prop_KIB1-4"/>
    <property type="match status" value="1"/>
</dbReference>
<evidence type="ECO:0000259" key="1">
    <source>
        <dbReference type="Pfam" id="PF03478"/>
    </source>
</evidence>
<feature type="non-terminal residue" evidence="2">
    <location>
        <position position="1"/>
    </location>
</feature>
<name>A0A5J9UUZ0_9POAL</name>
<proteinExistence type="predicted"/>
<sequence>MGFPMSQVIVWSPDLVIALLCSGSVAFYRPGALLWSVSSPSVEAGSRRRLIRDIALYRGKVYAIDSDDNIFVHELGGDHGDNAGAPMKPHRAARHVVMAQPPNASKEAKRRMRYLVVCCDYLLMVRWSVPSGKRSSSSASKATEGVKLRVFQADLEMGRWLEVEDLGDHALFVGRGCSKAIRFTGDDQRFQGNRVYFLGYDFRANSPSIMTKKAENLPPSHLKQLFRENCYRLYRESPTYGFYDLMSCKVTQIFLTGKWNVWPQHSMEWFFP</sequence>
<dbReference type="EMBL" id="RWGY01000013">
    <property type="protein sequence ID" value="TVU26860.1"/>
    <property type="molecule type" value="Genomic_DNA"/>
</dbReference>
<evidence type="ECO:0000313" key="3">
    <source>
        <dbReference type="Proteomes" id="UP000324897"/>
    </source>
</evidence>
<protein>
    <recommendedName>
        <fullName evidence="1">KIB1-4 beta-propeller domain-containing protein</fullName>
    </recommendedName>
</protein>
<organism evidence="2 3">
    <name type="scientific">Eragrostis curvula</name>
    <name type="common">weeping love grass</name>
    <dbReference type="NCBI Taxonomy" id="38414"/>
    <lineage>
        <taxon>Eukaryota</taxon>
        <taxon>Viridiplantae</taxon>
        <taxon>Streptophyta</taxon>
        <taxon>Embryophyta</taxon>
        <taxon>Tracheophyta</taxon>
        <taxon>Spermatophyta</taxon>
        <taxon>Magnoliopsida</taxon>
        <taxon>Liliopsida</taxon>
        <taxon>Poales</taxon>
        <taxon>Poaceae</taxon>
        <taxon>PACMAD clade</taxon>
        <taxon>Chloridoideae</taxon>
        <taxon>Eragrostideae</taxon>
        <taxon>Eragrostidinae</taxon>
        <taxon>Eragrostis</taxon>
    </lineage>
</organism>
<keyword evidence="3" id="KW-1185">Reference proteome</keyword>
<evidence type="ECO:0000313" key="2">
    <source>
        <dbReference type="EMBL" id="TVU26860.1"/>
    </source>
</evidence>
<feature type="domain" description="KIB1-4 beta-propeller" evidence="1">
    <location>
        <begin position="5"/>
        <end position="205"/>
    </location>
</feature>
<dbReference type="InterPro" id="IPR005174">
    <property type="entry name" value="KIB1-4_b-propeller"/>
</dbReference>
<dbReference type="PANTHER" id="PTHR33110">
    <property type="entry name" value="F-BOX/KELCH-REPEAT PROTEIN-RELATED"/>
    <property type="match status" value="1"/>
</dbReference>
<dbReference type="Gramene" id="TVU26860">
    <property type="protein sequence ID" value="TVU26860"/>
    <property type="gene ID" value="EJB05_29429"/>
</dbReference>
<reference evidence="2 3" key="1">
    <citation type="journal article" date="2019" name="Sci. Rep.">
        <title>A high-quality genome of Eragrostis curvula grass provides insights into Poaceae evolution and supports new strategies to enhance forage quality.</title>
        <authorList>
            <person name="Carballo J."/>
            <person name="Santos B.A.C.M."/>
            <person name="Zappacosta D."/>
            <person name="Garbus I."/>
            <person name="Selva J.P."/>
            <person name="Gallo C.A."/>
            <person name="Diaz A."/>
            <person name="Albertini E."/>
            <person name="Caccamo M."/>
            <person name="Echenique V."/>
        </authorList>
    </citation>
    <scope>NUCLEOTIDE SEQUENCE [LARGE SCALE GENOMIC DNA]</scope>
    <source>
        <strain evidence="3">cv. Victoria</strain>
        <tissue evidence="2">Leaf</tissue>
    </source>
</reference>
<dbReference type="PANTHER" id="PTHR33110:SF108">
    <property type="entry name" value="OS11G0154200 PROTEIN"/>
    <property type="match status" value="1"/>
</dbReference>
<gene>
    <name evidence="2" type="ORF">EJB05_29429</name>
</gene>
<comment type="caution">
    <text evidence="2">The sequence shown here is derived from an EMBL/GenBank/DDBJ whole genome shotgun (WGS) entry which is preliminary data.</text>
</comment>
<dbReference type="OrthoDB" id="690940at2759"/>
<dbReference type="AlphaFoldDB" id="A0A5J9UUZ0"/>